<dbReference type="Gene3D" id="2.60.120.200">
    <property type="match status" value="1"/>
</dbReference>
<dbReference type="EMBL" id="SWDX01000002">
    <property type="protein sequence ID" value="TKC63666.1"/>
    <property type="molecule type" value="Genomic_DNA"/>
</dbReference>
<evidence type="ECO:0000259" key="1">
    <source>
        <dbReference type="Pfam" id="PF16356"/>
    </source>
</evidence>
<proteinExistence type="predicted"/>
<evidence type="ECO:0000313" key="3">
    <source>
        <dbReference type="Proteomes" id="UP000309594"/>
    </source>
</evidence>
<accession>A0A4V5PE60</accession>
<dbReference type="InterPro" id="IPR013320">
    <property type="entry name" value="ConA-like_dom_sf"/>
</dbReference>
<dbReference type="InterPro" id="IPR032309">
    <property type="entry name" value="DUF4983"/>
</dbReference>
<dbReference type="GO" id="GO:0005975">
    <property type="term" value="P:carbohydrate metabolic process"/>
    <property type="evidence" value="ECO:0007669"/>
    <property type="project" value="UniProtKB-ARBA"/>
</dbReference>
<dbReference type="GO" id="GO:0004553">
    <property type="term" value="F:hydrolase activity, hydrolyzing O-glycosyl compounds"/>
    <property type="evidence" value="ECO:0007669"/>
    <property type="project" value="UniProtKB-ARBA"/>
</dbReference>
<dbReference type="RefSeq" id="WP_136879318.1">
    <property type="nucleotide sequence ID" value="NZ_SWDX01000002.1"/>
</dbReference>
<dbReference type="InterPro" id="IPR017850">
    <property type="entry name" value="Alkaline_phosphatase_core_sf"/>
</dbReference>
<sequence>MRNKIVLFLAVCITLGLLGSCQDKFKRLLPEKDYVDAPNVNAGAQKVLYVIVDGARGLSVKDAPAPNIKALTQKATYSWTSLSDELYNDASSWADMLTGVGKDKHGVYNETLIGSNLSKYPTIITRIKSARPETRISSFSASDVFKEKLATGADVRQSFSTDAAVKSAVVTELSQQEVGIVIAEFGGVNVAGKTYGYDLSFPEYKTAITSFDSYVGEMVAALKARPTYNAENWLIVVTSSRGGAFDIVPADGTVFSNAQINTFTIFSSPKYNLKYIDKPYTGNRYDGTFLKFGGIQDDAISARVADPVANDQIFNFGDTAQFTIELKVKKINRGTTAQPNYDYSYPAILSKRASNTDNSSIGWTISLDGKSWAINFGKPSAANFSVRGRDINDGNWHTLGVVVENRDLKRYIKTFTDGVFNGESMLPDGWGPIDLPVGTDLPNLLTLGYIPGRINTGQAFNGFISDVRIWRKALTNEILTRFACDTYVLKSHPNFKSLAGYWPCTESAGNQLHDNSGTLAHFSVEKGNDPIINPLWVFNSSLICPVSATNLASTVPASRDAATQILSWMSILPKETWKLDGRVWLNQ</sequence>
<reference evidence="2 3" key="1">
    <citation type="submission" date="2019-04" db="EMBL/GenBank/DDBJ databases">
        <title>Pedobacter sp. RP-1-16 sp. nov., isolated from Arctic soil.</title>
        <authorList>
            <person name="Dahal R.H."/>
            <person name="Kim D.-U."/>
        </authorList>
    </citation>
    <scope>NUCLEOTIDE SEQUENCE [LARGE SCALE GENOMIC DNA]</scope>
    <source>
        <strain evidence="2 3">RP-1-16</strain>
    </source>
</reference>
<dbReference type="Pfam" id="PF16356">
    <property type="entry name" value="DUF4983"/>
    <property type="match status" value="1"/>
</dbReference>
<dbReference type="PROSITE" id="PS51257">
    <property type="entry name" value="PROKAR_LIPOPROTEIN"/>
    <property type="match status" value="1"/>
</dbReference>
<protein>
    <submittedName>
        <fullName evidence="2">DUF4983 domain-containing protein</fullName>
    </submittedName>
</protein>
<dbReference type="SUPFAM" id="SSF49899">
    <property type="entry name" value="Concanavalin A-like lectins/glucanases"/>
    <property type="match status" value="1"/>
</dbReference>
<dbReference type="Pfam" id="PF13385">
    <property type="entry name" value="Laminin_G_3"/>
    <property type="match status" value="1"/>
</dbReference>
<dbReference type="Gene3D" id="3.40.720.10">
    <property type="entry name" value="Alkaline Phosphatase, subunit A"/>
    <property type="match status" value="1"/>
</dbReference>
<dbReference type="AlphaFoldDB" id="A0A4V5PE60"/>
<dbReference type="Proteomes" id="UP000309594">
    <property type="component" value="Unassembled WGS sequence"/>
</dbReference>
<name>A0A4V5PE60_9SPHI</name>
<feature type="domain" description="DUF4983" evidence="1">
    <location>
        <begin position="489"/>
        <end position="585"/>
    </location>
</feature>
<organism evidence="2 3">
    <name type="scientific">Pedobacter hiemivivus</name>
    <dbReference type="NCBI Taxonomy" id="2530454"/>
    <lineage>
        <taxon>Bacteria</taxon>
        <taxon>Pseudomonadati</taxon>
        <taxon>Bacteroidota</taxon>
        <taxon>Sphingobacteriia</taxon>
        <taxon>Sphingobacteriales</taxon>
        <taxon>Sphingobacteriaceae</taxon>
        <taxon>Pedobacter</taxon>
    </lineage>
</organism>
<evidence type="ECO:0000313" key="2">
    <source>
        <dbReference type="EMBL" id="TKC63666.1"/>
    </source>
</evidence>
<dbReference type="SUPFAM" id="SSF53649">
    <property type="entry name" value="Alkaline phosphatase-like"/>
    <property type="match status" value="1"/>
</dbReference>
<comment type="caution">
    <text evidence="2">The sequence shown here is derived from an EMBL/GenBank/DDBJ whole genome shotgun (WGS) entry which is preliminary data.</text>
</comment>
<gene>
    <name evidence="2" type="ORF">FBD94_04760</name>
</gene>